<dbReference type="Proteomes" id="UP000019763">
    <property type="component" value="Unassembled WGS sequence"/>
</dbReference>
<dbReference type="OrthoDB" id="424310at2759"/>
<dbReference type="GO" id="GO:0051959">
    <property type="term" value="F:dynein light intermediate chain binding"/>
    <property type="evidence" value="ECO:0007669"/>
    <property type="project" value="InterPro"/>
</dbReference>
<keyword evidence="17" id="KW-1185">Reference proteome</keyword>
<gene>
    <name evidence="16" type="ORF">GNI_089330</name>
</gene>
<dbReference type="Pfam" id="PF12777">
    <property type="entry name" value="MT"/>
    <property type="match status" value="1"/>
</dbReference>
<evidence type="ECO:0000256" key="10">
    <source>
        <dbReference type="ARBA" id="ARBA00023069"/>
    </source>
</evidence>
<keyword evidence="4" id="KW-0963">Cytoplasm</keyword>
<dbReference type="Pfam" id="PF08393">
    <property type="entry name" value="DHC_N2"/>
    <property type="match status" value="1"/>
</dbReference>
<dbReference type="FunFam" id="1.10.8.710:FF:000001">
    <property type="entry name" value="Dynein axonemal heavy chain 2"/>
    <property type="match status" value="1"/>
</dbReference>
<accession>A0A023B5I3</accession>
<dbReference type="Pfam" id="PF17852">
    <property type="entry name" value="Dynein_AAA_lid"/>
    <property type="match status" value="1"/>
</dbReference>
<keyword evidence="7" id="KW-0067">ATP-binding</keyword>
<keyword evidence="9 14" id="KW-0175">Coiled coil</keyword>
<evidence type="ECO:0000256" key="12">
    <source>
        <dbReference type="ARBA" id="ARBA00023212"/>
    </source>
</evidence>
<organism evidence="16 17">
    <name type="scientific">Gregarina niphandrodes</name>
    <name type="common">Septate eugregarine</name>
    <dbReference type="NCBI Taxonomy" id="110365"/>
    <lineage>
        <taxon>Eukaryota</taxon>
        <taxon>Sar</taxon>
        <taxon>Alveolata</taxon>
        <taxon>Apicomplexa</taxon>
        <taxon>Conoidasida</taxon>
        <taxon>Gregarinasina</taxon>
        <taxon>Eugregarinorida</taxon>
        <taxon>Gregarinidae</taxon>
        <taxon>Gregarina</taxon>
    </lineage>
</organism>
<evidence type="ECO:0000256" key="6">
    <source>
        <dbReference type="ARBA" id="ARBA00022741"/>
    </source>
</evidence>
<dbReference type="InterPro" id="IPR035706">
    <property type="entry name" value="AAA_9"/>
</dbReference>
<dbReference type="InterPro" id="IPR042222">
    <property type="entry name" value="Dynein_2_N"/>
</dbReference>
<keyword evidence="5" id="KW-0493">Microtubule</keyword>
<dbReference type="GO" id="GO:0007018">
    <property type="term" value="P:microtubule-based movement"/>
    <property type="evidence" value="ECO:0007669"/>
    <property type="project" value="InterPro"/>
</dbReference>
<evidence type="ECO:0000259" key="15">
    <source>
        <dbReference type="SMART" id="SM00382"/>
    </source>
</evidence>
<dbReference type="Gene3D" id="1.10.8.720">
    <property type="entry name" value="Region D6 of dynein motor"/>
    <property type="match status" value="1"/>
</dbReference>
<dbReference type="Gene3D" id="1.10.287.2620">
    <property type="match status" value="1"/>
</dbReference>
<dbReference type="InterPro" id="IPR004273">
    <property type="entry name" value="Dynein_heavy_D6_P-loop"/>
</dbReference>
<dbReference type="InterPro" id="IPR013602">
    <property type="entry name" value="Dynein_heavy_linker"/>
</dbReference>
<evidence type="ECO:0000256" key="13">
    <source>
        <dbReference type="ARBA" id="ARBA00023273"/>
    </source>
</evidence>
<dbReference type="InterPro" id="IPR054354">
    <property type="entry name" value="DYNC2H1-like_lid"/>
</dbReference>
<dbReference type="GO" id="GO:0030286">
    <property type="term" value="C:dynein complex"/>
    <property type="evidence" value="ECO:0007669"/>
    <property type="project" value="UniProtKB-KW"/>
</dbReference>
<dbReference type="Pfam" id="PF12774">
    <property type="entry name" value="AAA_6"/>
    <property type="match status" value="1"/>
</dbReference>
<dbReference type="InterPro" id="IPR003593">
    <property type="entry name" value="AAA+_ATPase"/>
</dbReference>
<evidence type="ECO:0000256" key="5">
    <source>
        <dbReference type="ARBA" id="ARBA00022701"/>
    </source>
</evidence>
<comment type="caution">
    <text evidence="16">The sequence shown here is derived from an EMBL/GenBank/DDBJ whole genome shotgun (WGS) entry which is preliminary data.</text>
</comment>
<evidence type="ECO:0000313" key="17">
    <source>
        <dbReference type="Proteomes" id="UP000019763"/>
    </source>
</evidence>
<dbReference type="FunFam" id="3.20.180.20:FF:000002">
    <property type="entry name" value="Cytoplasmic dynein heavy chain 1"/>
    <property type="match status" value="1"/>
</dbReference>
<keyword evidence="12" id="KW-0206">Cytoskeleton</keyword>
<dbReference type="InterPro" id="IPR013594">
    <property type="entry name" value="Dynein_heavy_tail"/>
</dbReference>
<dbReference type="InterPro" id="IPR027417">
    <property type="entry name" value="P-loop_NTPase"/>
</dbReference>
<dbReference type="Pfam" id="PF18198">
    <property type="entry name" value="AAA_lid_11"/>
    <property type="match status" value="1"/>
</dbReference>
<dbReference type="GO" id="GO:0008569">
    <property type="term" value="F:minus-end-directed microtubule motor activity"/>
    <property type="evidence" value="ECO:0007669"/>
    <property type="project" value="InterPro"/>
</dbReference>
<dbReference type="Gene3D" id="6.10.140.1060">
    <property type="match status" value="1"/>
</dbReference>
<dbReference type="InterPro" id="IPR043157">
    <property type="entry name" value="Dynein_AAA1S"/>
</dbReference>
<dbReference type="Gene3D" id="3.20.180.20">
    <property type="entry name" value="Dynein heavy chain, N-terminal domain 2"/>
    <property type="match status" value="1"/>
</dbReference>
<dbReference type="GO" id="GO:0005929">
    <property type="term" value="C:cilium"/>
    <property type="evidence" value="ECO:0007669"/>
    <property type="project" value="UniProtKB-SubCell"/>
</dbReference>
<keyword evidence="8" id="KW-0243">Dynein</keyword>
<feature type="coiled-coil region" evidence="14">
    <location>
        <begin position="3427"/>
        <end position="3475"/>
    </location>
</feature>
<feature type="domain" description="AAA+ ATPase" evidence="15">
    <location>
        <begin position="2953"/>
        <end position="3116"/>
    </location>
</feature>
<comment type="similarity">
    <text evidence="3">Belongs to the dynein heavy chain family.</text>
</comment>
<dbReference type="InterPro" id="IPR024317">
    <property type="entry name" value="Dynein_heavy_chain_D4_dom"/>
</dbReference>
<evidence type="ECO:0000256" key="4">
    <source>
        <dbReference type="ARBA" id="ARBA00022490"/>
    </source>
</evidence>
<feature type="coiled-coil region" evidence="14">
    <location>
        <begin position="3223"/>
        <end position="3299"/>
    </location>
</feature>
<name>A0A023B5I3_GRENI</name>
<dbReference type="Gene3D" id="1.10.8.710">
    <property type="match status" value="1"/>
</dbReference>
<dbReference type="InterPro" id="IPR041658">
    <property type="entry name" value="AAA_lid_11"/>
</dbReference>
<dbReference type="Gene3D" id="1.20.920.20">
    <property type="match status" value="1"/>
</dbReference>
<keyword evidence="13" id="KW-0966">Cell projection</keyword>
<proteinExistence type="inferred from homology"/>
<dbReference type="EMBL" id="AFNH02000669">
    <property type="protein sequence ID" value="EZG61130.1"/>
    <property type="molecule type" value="Genomic_DNA"/>
</dbReference>
<dbReference type="Gene3D" id="1.10.472.130">
    <property type="match status" value="1"/>
</dbReference>
<dbReference type="SMART" id="SM00382">
    <property type="entry name" value="AAA"/>
    <property type="match status" value="3"/>
</dbReference>
<evidence type="ECO:0000256" key="9">
    <source>
        <dbReference type="ARBA" id="ARBA00023054"/>
    </source>
</evidence>
<reference evidence="16" key="1">
    <citation type="submission" date="2013-12" db="EMBL/GenBank/DDBJ databases">
        <authorList>
            <person name="Omoto C.K."/>
            <person name="Sibley D."/>
            <person name="Venepally P."/>
            <person name="Hadjithomas M."/>
            <person name="Karamycheva S."/>
            <person name="Brunk B."/>
            <person name="Roos D."/>
            <person name="Caler E."/>
            <person name="Lorenzi H."/>
        </authorList>
    </citation>
    <scope>NUCLEOTIDE SEQUENCE</scope>
</reference>
<keyword evidence="10" id="KW-0969">Cilium</keyword>
<evidence type="ECO:0000256" key="3">
    <source>
        <dbReference type="ARBA" id="ARBA00008887"/>
    </source>
</evidence>
<dbReference type="GeneID" id="22913197"/>
<dbReference type="GO" id="GO:0005874">
    <property type="term" value="C:microtubule"/>
    <property type="evidence" value="ECO:0007669"/>
    <property type="project" value="UniProtKB-KW"/>
</dbReference>
<dbReference type="Gene3D" id="1.10.8.1220">
    <property type="match status" value="1"/>
</dbReference>
<dbReference type="GO" id="GO:0045505">
    <property type="term" value="F:dynein intermediate chain binding"/>
    <property type="evidence" value="ECO:0007669"/>
    <property type="project" value="InterPro"/>
</dbReference>
<dbReference type="Pfam" id="PF12780">
    <property type="entry name" value="AAA_8"/>
    <property type="match status" value="1"/>
</dbReference>
<dbReference type="Pfam" id="PF12781">
    <property type="entry name" value="AAA_9"/>
    <property type="match status" value="1"/>
</dbReference>
<dbReference type="FunFam" id="3.40.50.300:FF:000071">
    <property type="entry name" value="Cytoplasmic dynein heavy chain 1"/>
    <property type="match status" value="1"/>
</dbReference>
<protein>
    <submittedName>
        <fullName evidence="16">Dynein heavy chain</fullName>
    </submittedName>
</protein>
<dbReference type="InterPro" id="IPR042228">
    <property type="entry name" value="Dynein_linker_3"/>
</dbReference>
<comment type="subcellular location">
    <subcellularLocation>
        <location evidence="1">Cell projection</location>
        <location evidence="1">Cilium</location>
    </subcellularLocation>
    <subcellularLocation>
        <location evidence="2">Cytoplasm</location>
        <location evidence="2">Cytoskeleton</location>
    </subcellularLocation>
</comment>
<dbReference type="PANTHER" id="PTHR45703:SF36">
    <property type="entry name" value="DYNEIN HEAVY CHAIN, CYTOPLASMIC"/>
    <property type="match status" value="1"/>
</dbReference>
<dbReference type="Pfam" id="PF03028">
    <property type="entry name" value="Dynein_heavy"/>
    <property type="match status" value="1"/>
</dbReference>
<evidence type="ECO:0000313" key="16">
    <source>
        <dbReference type="EMBL" id="EZG61130.1"/>
    </source>
</evidence>
<dbReference type="Pfam" id="PF08385">
    <property type="entry name" value="DHC_N1"/>
    <property type="match status" value="1"/>
</dbReference>
<dbReference type="InterPro" id="IPR024743">
    <property type="entry name" value="Dynein_HC_stalk"/>
</dbReference>
<dbReference type="PANTHER" id="PTHR45703">
    <property type="entry name" value="DYNEIN HEAVY CHAIN"/>
    <property type="match status" value="1"/>
</dbReference>
<keyword evidence="11" id="KW-0505">Motor protein</keyword>
<dbReference type="InterPro" id="IPR026983">
    <property type="entry name" value="DHC"/>
</dbReference>
<dbReference type="OMA" id="CAWLRGL"/>
<evidence type="ECO:0000256" key="8">
    <source>
        <dbReference type="ARBA" id="ARBA00023017"/>
    </source>
</evidence>
<dbReference type="Pfam" id="PF22597">
    <property type="entry name" value="DYN_lid"/>
    <property type="match status" value="1"/>
</dbReference>
<feature type="domain" description="AAA+ ATPase" evidence="15">
    <location>
        <begin position="1914"/>
        <end position="2069"/>
    </location>
</feature>
<dbReference type="GO" id="GO:0005524">
    <property type="term" value="F:ATP binding"/>
    <property type="evidence" value="ECO:0007669"/>
    <property type="project" value="UniProtKB-KW"/>
</dbReference>
<keyword evidence="6" id="KW-0547">Nucleotide-binding</keyword>
<evidence type="ECO:0000256" key="11">
    <source>
        <dbReference type="ARBA" id="ARBA00023175"/>
    </source>
</evidence>
<evidence type="ECO:0000256" key="1">
    <source>
        <dbReference type="ARBA" id="ARBA00004138"/>
    </source>
</evidence>
<dbReference type="InterPro" id="IPR041466">
    <property type="entry name" value="Dynein_AAA5_ext"/>
</dbReference>
<dbReference type="eggNOG" id="KOG3595">
    <property type="taxonomic scope" value="Eukaryota"/>
</dbReference>
<dbReference type="VEuPathDB" id="CryptoDB:GNI_089330"/>
<dbReference type="Gene3D" id="3.40.50.300">
    <property type="entry name" value="P-loop containing nucleotide triphosphate hydrolases"/>
    <property type="match status" value="5"/>
</dbReference>
<dbReference type="Gene3D" id="1.20.140.100">
    <property type="entry name" value="Dynein heavy chain, N-terminal domain 2"/>
    <property type="match status" value="1"/>
</dbReference>
<feature type="domain" description="AAA+ ATPase" evidence="15">
    <location>
        <begin position="2609"/>
        <end position="2764"/>
    </location>
</feature>
<evidence type="ECO:0000256" key="2">
    <source>
        <dbReference type="ARBA" id="ARBA00004245"/>
    </source>
</evidence>
<dbReference type="Gene3D" id="1.20.58.1120">
    <property type="match status" value="1"/>
</dbReference>
<dbReference type="InterPro" id="IPR042219">
    <property type="entry name" value="AAA_lid_11_sf"/>
</dbReference>
<dbReference type="SUPFAM" id="SSF52540">
    <property type="entry name" value="P-loop containing nucleoside triphosphate hydrolases"/>
    <property type="match status" value="4"/>
</dbReference>
<dbReference type="RefSeq" id="XP_011130783.1">
    <property type="nucleotide sequence ID" value="XM_011132481.1"/>
</dbReference>
<dbReference type="CDD" id="cd00009">
    <property type="entry name" value="AAA"/>
    <property type="match status" value="2"/>
</dbReference>
<sequence length="4385" mass="494565">MEESLISYVADIGSLLTELSHDEIIESFKTTASDKSPLDSGPLDPKTLDNKAPLVQGSSLGQKVSGVGEVASKFMRDPVMRVMFLFVAAGLKTASLGLSLTRDSFAHSVIAIMKRESVEDLREEVDLRAQLQIMSLASHGYSSFLETLESLLQHTLKPTLVEDGASGGVLGSVKKKAQELCVSMHMVQQSDGIPKVSIVADKAVHDVAVKVWGAEAAEGGKATEVGPEIVVKVPQYNKKEYVDELQEQLNQWNESIAALTTFDDKCKTKAIDELSYWQCLEDTLSELVDRLAAPEVRLQVAVLVKNHRATNYLENLEPKVKRASNDVREIREFVTKVPLDKLAAADQLGQITDAIGDIFQAFHHVHQLRKKYSYQRASSFLEATSRMMVERTVDILVQQDFVTFKGSSLNRDLAKIFDTWDSEWRTYSQRMRENLKKDGDNTTGHIYHKSFAHLTLKQRVESLKDVRKNYDKATEVLQFALRHGGMEDGLPREDVNETMDIIKGLQAAIYPINNSSFYDLSLKGEENWKAAVKEFGDNMDKCHKFIAEKIGHEVAGTKKSNDLLQIFRDYNSLLDQPRIRKAVKSSQSRFVKSLAEEFRSIDKEYRERQTQGCVPARVCGISDSADYIKWLQQLGKRAELFKVKMGIVLGDSWSSTQDGKELRANVEKFQEGLNYASSPAAYLGPDKTESFPVDKAIFDIRDTTKGGAPSYDIKLSVSEEDMDRCRTLRLVGPPTSRSIKMYTSGYQDIYSGYYQIKESLELLKKTEQTFNQGIRDAGDKQSLEAIKVSLAPFYNKLTTIIKKGATSSKWENGGVNLADDFCDAVADIEAQYYHMRQRFTKINQLVNKLAIIPLHEDYELFSNISTQLETQFNEIPDADLSVIVETLNSDLLNCLRTRVLEAIGLWRNDFTNVAVKSKLFREPFIVNAMVRKRQIIFEPNVGQIAQHWYDDFHRTLRKLMIFQKFTLVKGQRIPFEALTEFASPTELSGAYLATYQTIEGHVESMRSDLDYFRGFTNLWVNDLTSMISEERQNDLSAWLELMNALKELKNDVGKMPGRKSFGYTVLNLAMVIPRINEQIERRVKELAQILASKLDRAIVLTREIANSTRPELEAVKGLDNVTFIRLRALDIRREEDCKEYCDMIGCISDLLSQFEKASVTIQSHSAVVDLLLDAQNALAGHEYKLSVPAERAVGEWFTCTQVMQKNAAALQKNKGIVHDQLRVAEEQVEQGFAALKEHWRNRMQLGGSADPVAAVASLQEVEAQKDSLHQCLTVLNKAREVLHMKQVDKTQEFEELEMDIAGVKGVWDELGRVCAQLEDLKNTDWASLVPRKMRAQLAALETEMKQLPASVQEYEACDTLQEKIKYYVSINTIINDLKNEAVKERHWKEVVELLHIHKDVEELTLGDLYDAMSRGAEEDRKLVLDRLKELLVKARGEHSILAYMQKIKDYWNETSIDWVDYKLPAGLGPMESRKEGRVDRMESRLAGTGDHGKKSVLKLMMNLEDVYEKLDEDMDMLRSMTMSIYNGEYIGDIQSWESKLSSLRILLGEYEELQRKWLYLMNIFNSSEIKTTLAEVYPKFVGVNRDITSNLYYSLINKEYYINIDVKLIQLITKYNESLSNIQKNIYKYLENQRNQFPRFYFIGDDDLLELIGHSKDLNIIQKHISKMFYNIQNVETDLRGDIISIISADGGKVVLEKEVNIRDSSVIEWLNQLERQMKETLQKSLVDALVEYANGSLDTGMDELIEMGAELYPCEVDQLNLFHEWCNKYPPQITILALQILWTRSTEVHIRNKTVGEFFARLELALGEISGLVFKIGDDSSVRVRHHNLVTELVHQRDVLQLLVKAGVSSVKDFVWLKYTRFYLVYDLAVVRVSSASFNYGYEYLGLTERLVQTQLTDNCILTMGEALHLRLGGNPFGPAGTGKTETVKFFGQTLGLFVLVFNCDETFDFSAMNRILSGLCQVGAWGCLDEFNRLEEKILSAVSEQILIIQSGLRQKKTSINLLNVQNAKTAHSIQLSENVGIFVTMNPGYAGRSNLPDNLKQLFREFAMVAPDKTMIAEVILFSQGFTTATKLAPNIVQFFEHCHQTLSHQSHYDFGLRALKSVLSVAGTVNRLFAGNKDEPAMLLKALNDSILSQLVAEDVPKFESALSSLFPNREPLHTDDEQAMVDCVHKACQTLGYSVDDNFINKILQLYRACLIRHGIMLVGPTGSGKTAALDTFILATQMLQNIPTVKHLISPKAMDKKNLFGTLNSTSLEWWDGIFTSTLRKVMNSKKINFIVFDGDVDPQWAENLNSLLDDNALFTLPSGERFKINDRIKIIFETDSLKFATPATVSRCGMLYMNERQLSVNEVIGYKIDRLQKGNMSEKSAAHPASLKTPGQVSYAGSSGITGSASLNMGNMNMGSVNMASMGSMSMNGGNVNGGGMPPVVGYDEGISVGGGDLRSSYCDVLRSVMVGQSLVAKCLDAASGYRHVVPFTRIRVVENLFCLLSYHITYLTEEAVESLDARTCVLRALSIFIVWAFGASIPIAGRLSFAKDVERILVGTADDVDLSPPEGLAYLQVIPDLVTGAWRVLSESLSGLSHGGGVIETSDTLAHSFVINAYLSSGSSFILCGPPGSGKTMTLTAVLQAHPAFDVAMLNYSSGTTPETLMKTFHHYCEFVKTTAGYTMRPKQVNKKLVIFADEINLPQPDEYGTQRVISLMRQIETTHCFHMPVKGQWTRVEVERVQFAGACNPPEDAGRHPMSDRWLRVAPLVFIDFPGEDSLLQIYGTFMSQVMASTQQSELASPLTRAMVAYYLQSQRRFSTEPQPHYIYSPRELTRWKVAIQEVVNQWTAADEDFSTNYLVRLAMHEGERIFVDRLVTHDERMWGRETLAQCFREQFGDDANYAWPILFTQMCGEVCEEVDRDRVRQFLASKLQTFYEEEAAIKLVLFDECLEHVLHIDRVLRQPLGHLLLVGVSGVGKTILSRFTSWIQGLEIFEIKPGRDYGLTDFENDLRTVMKRAGVKSEKLTFIFDESNVFGPGFLERMNALLASGEVPGLFEQDSLAQLLSECRSVFENASDDDQEIFATFTHNVQINLHIVFTMNPQNRDFYDRKATSPALFNRCVIDWFGDWSREALFAVAEAFATDYELENESFEQGAAPDGSPEEHLATVAEAVVSIHEAARRMTDCMRGGPKKSFYCSPREFLDLIKHLTKYVNEKRQAVMDDEKHLNTGLFQLQATEKQVEELRQSLSTKETELAKKQALSKQTMTDIIAQKTEAEEKKAEAQKLTAALNESESEIKERKSKVQKELSEVEPQLKMAQEKVQSIPKSAIDELKSLSSPPAVVKLVLEAVTIMLTNAKDKAVTWEECRKTMQQGSLVNKVLTFDHESLDSQTVQKIKAKYLSSTEWNENRVAQASRAAGPMASWVTSSITYADIKLKVEPLSQEIAQLESALKQNKEQLERTNKLTRDLEEQLTKLQNKYAELIAEEQAIGSEVKNVTNKIASSSALLAKLSSEQERWTTSSKACRSAFQTSVGDNLLAAAFSTYLGFFEQSDRDRLLAMCKAKLEELGIRYNKQLSLVEYLSDSKERYRWTSALGLSNDQLSIENACIMLNHIRYPIFIDPSNRIVEFLTKLYGENKVLKSSVSHPQFVKHLESALRFGNTLIIQDIERMVPVLGHILNRETRQHAGRTLVNVGDTEVDVSPEFRLYLVTTNGEINLTPDFSSRLTVINCCITPSSLKAQSLDAVLQCEHPAVDKRRRDALRLQGETRAKIRELESGLLQALSNVKGSILNDDVVIKTLEDIKTKSEQVTKQAANADQVFEEVNQVTNQYIPLANAATMAFTALDHMSSIHWLYQFDVNLFEKIYMNTIQNQSKPEHQINDSQRAELLTDVFFLTVYRTYALSMLYNHRLIFALELARIRWEIASDHKKLSDLDEYKVLVDVANVPEITPESRLRDDNIAAAIGRCPSLKGFRQSVEAHPGEWETWVAGDGLHLLDPPMELLDSDLRLLQMCVLVKYLRPDRLSAALSEWIVSVMGPMFRNPVEFRADGLADLIKRDILETNRVLLLVSSPGFEPAQLIGTAAKMLNRQCQSIALGSREGYEIAEKMMKNCAQHGHWLVLKNVHLADKEWLNNQHKLILKASSGRGGSGAGSSGSGGGIEGADPGFRCFMTTIFKEDSLPSEVLKRSMKFVFETPKGLKSALERTWNNHVIPRPSLGLMVDRLYFLLAMMHAIVLERRRFEDIGWTKPIDFSDADLVCGLEIIDEWLSSRDGVVPWDALRELLCTAIYGGRVDSKEDLDELSRIVSAVINEKLLNPNKEIRLGDKGTGLKTPEVSKDRSMYSKWIADEIPAEESPEWSGLPHNAENILNEKLGLLLIDSWEKLHINSLDSLQDFI</sequence>
<evidence type="ECO:0000256" key="7">
    <source>
        <dbReference type="ARBA" id="ARBA00022840"/>
    </source>
</evidence>
<dbReference type="InterPro" id="IPR035699">
    <property type="entry name" value="AAA_6"/>
</dbReference>
<dbReference type="Gene3D" id="1.20.920.30">
    <property type="match status" value="1"/>
</dbReference>
<evidence type="ECO:0000256" key="14">
    <source>
        <dbReference type="SAM" id="Coils"/>
    </source>
</evidence>
<dbReference type="Pfam" id="PF12775">
    <property type="entry name" value="AAA_7"/>
    <property type="match status" value="1"/>
</dbReference>